<feature type="transmembrane region" description="Helical" evidence="1">
    <location>
        <begin position="7"/>
        <end position="27"/>
    </location>
</feature>
<keyword evidence="1" id="KW-0472">Membrane</keyword>
<gene>
    <name evidence="3" type="ORF">RM538_02185</name>
</gene>
<keyword evidence="4" id="KW-1185">Reference proteome</keyword>
<evidence type="ECO:0000256" key="1">
    <source>
        <dbReference type="SAM" id="Phobius"/>
    </source>
</evidence>
<feature type="domain" description="Mce/MlaD" evidence="2">
    <location>
        <begin position="37"/>
        <end position="112"/>
    </location>
</feature>
<keyword evidence="1" id="KW-0812">Transmembrane</keyword>
<organism evidence="3 4">
    <name type="scientific">Patiriisocius hiemis</name>
    <dbReference type="NCBI Taxonomy" id="3075604"/>
    <lineage>
        <taxon>Bacteria</taxon>
        <taxon>Pseudomonadati</taxon>
        <taxon>Bacteroidota</taxon>
        <taxon>Flavobacteriia</taxon>
        <taxon>Flavobacteriales</taxon>
        <taxon>Flavobacteriaceae</taxon>
        <taxon>Patiriisocius</taxon>
    </lineage>
</organism>
<proteinExistence type="predicted"/>
<dbReference type="PANTHER" id="PTHR33371">
    <property type="entry name" value="INTERMEMBRANE PHOSPHOLIPID TRANSPORT SYSTEM BINDING PROTEIN MLAD-RELATED"/>
    <property type="match status" value="1"/>
</dbReference>
<dbReference type="Pfam" id="PF02470">
    <property type="entry name" value="MlaD"/>
    <property type="match status" value="1"/>
</dbReference>
<protein>
    <submittedName>
        <fullName evidence="3">MlaD family protein</fullName>
    </submittedName>
</protein>
<reference evidence="3 4" key="1">
    <citation type="submission" date="2023-09" db="EMBL/GenBank/DDBJ databases">
        <authorList>
            <person name="Rey-Velasco X."/>
        </authorList>
    </citation>
    <scope>NUCLEOTIDE SEQUENCE [LARGE SCALE GENOMIC DNA]</scope>
    <source>
        <strain evidence="3 4">W242</strain>
    </source>
</reference>
<dbReference type="RefSeq" id="WP_311331749.1">
    <property type="nucleotide sequence ID" value="NZ_JAVRHZ010000001.1"/>
</dbReference>
<comment type="caution">
    <text evidence="3">The sequence shown here is derived from an EMBL/GenBank/DDBJ whole genome shotgun (WGS) entry which is preliminary data.</text>
</comment>
<keyword evidence="1" id="KW-1133">Transmembrane helix</keyword>
<dbReference type="Proteomes" id="UP001254488">
    <property type="component" value="Unassembled WGS sequence"/>
</dbReference>
<dbReference type="InterPro" id="IPR052336">
    <property type="entry name" value="MlaD_Phospholipid_Transporter"/>
</dbReference>
<evidence type="ECO:0000259" key="2">
    <source>
        <dbReference type="Pfam" id="PF02470"/>
    </source>
</evidence>
<dbReference type="EMBL" id="JAVRHZ010000001">
    <property type="protein sequence ID" value="MDT0554792.1"/>
    <property type="molecule type" value="Genomic_DNA"/>
</dbReference>
<evidence type="ECO:0000313" key="3">
    <source>
        <dbReference type="EMBL" id="MDT0554792.1"/>
    </source>
</evidence>
<dbReference type="InterPro" id="IPR003399">
    <property type="entry name" value="Mce/MlaD"/>
</dbReference>
<dbReference type="PANTHER" id="PTHR33371:SF4">
    <property type="entry name" value="INTERMEMBRANE PHOSPHOLIPID TRANSPORT SYSTEM BINDING PROTEIN MLAD"/>
    <property type="match status" value="1"/>
</dbReference>
<sequence>MKLTREVKTGILAIGIIFLFIFGYNFLKGTNIFSSSRTFYAKYDNVEGLAKSAPVTINGLKVGKIQNINFANKDGLLVVEFTVENDFEFSKNSMVRIYSSSLIGGKSLSIIPEYDSNNLAVDRDTLKGDIEKGMLDAVSETLLPLERKLEATLGTVDTLLVGFTDIIDEKTRDNLKVTIANLSATSNEFKGISKSVNRLLANNNEKLDRTFTNLDITTENFAKLSDSLAKIETGKMVADIENVTSQLNDIITRMNNGDGSLGKLLNDEAMYNNLEGASKQLEQLLQDMKLNPKRYVHFSLFGRKNREYDPPEDPNK</sequence>
<name>A0ABU2YAM7_9FLAO</name>
<evidence type="ECO:0000313" key="4">
    <source>
        <dbReference type="Proteomes" id="UP001254488"/>
    </source>
</evidence>
<accession>A0ABU2YAM7</accession>